<sequence length="104" mass="11578">MGVDLELAQKTAQRLSKRYGDSFVAHKSYYCKLSDSDSIFGWNLKICSVKISVGQWNLVGSSTEVQSVSAGLNLSRFGNSVSTRVLHRLDFCYCIVLKILLARV</sequence>
<evidence type="ECO:0000313" key="1">
    <source>
        <dbReference type="EMBL" id="KAJ8941191.1"/>
    </source>
</evidence>
<name>A0AAV8XQ20_9CUCU</name>
<comment type="caution">
    <text evidence="1">The sequence shown here is derived from an EMBL/GenBank/DDBJ whole genome shotgun (WGS) entry which is preliminary data.</text>
</comment>
<evidence type="ECO:0008006" key="3">
    <source>
        <dbReference type="Google" id="ProtNLM"/>
    </source>
</evidence>
<organism evidence="1 2">
    <name type="scientific">Aromia moschata</name>
    <dbReference type="NCBI Taxonomy" id="1265417"/>
    <lineage>
        <taxon>Eukaryota</taxon>
        <taxon>Metazoa</taxon>
        <taxon>Ecdysozoa</taxon>
        <taxon>Arthropoda</taxon>
        <taxon>Hexapoda</taxon>
        <taxon>Insecta</taxon>
        <taxon>Pterygota</taxon>
        <taxon>Neoptera</taxon>
        <taxon>Endopterygota</taxon>
        <taxon>Coleoptera</taxon>
        <taxon>Polyphaga</taxon>
        <taxon>Cucujiformia</taxon>
        <taxon>Chrysomeloidea</taxon>
        <taxon>Cerambycidae</taxon>
        <taxon>Cerambycinae</taxon>
        <taxon>Callichromatini</taxon>
        <taxon>Aromia</taxon>
    </lineage>
</organism>
<reference evidence="1" key="1">
    <citation type="journal article" date="2023" name="Insect Mol. Biol.">
        <title>Genome sequencing provides insights into the evolution of gene families encoding plant cell wall-degrading enzymes in longhorned beetles.</title>
        <authorList>
            <person name="Shin N.R."/>
            <person name="Okamura Y."/>
            <person name="Kirsch R."/>
            <person name="Pauchet Y."/>
        </authorList>
    </citation>
    <scope>NUCLEOTIDE SEQUENCE</scope>
    <source>
        <strain evidence="1">AMC_N1</strain>
    </source>
</reference>
<accession>A0AAV8XQ20</accession>
<dbReference type="AlphaFoldDB" id="A0AAV8XQ20"/>
<proteinExistence type="predicted"/>
<protein>
    <recommendedName>
        <fullName evidence="3">Dynein light chain</fullName>
    </recommendedName>
</protein>
<gene>
    <name evidence="1" type="ORF">NQ318_008650</name>
</gene>
<keyword evidence="2" id="KW-1185">Reference proteome</keyword>
<dbReference type="Proteomes" id="UP001162162">
    <property type="component" value="Unassembled WGS sequence"/>
</dbReference>
<evidence type="ECO:0000313" key="2">
    <source>
        <dbReference type="Proteomes" id="UP001162162"/>
    </source>
</evidence>
<dbReference type="EMBL" id="JAPWTK010000384">
    <property type="protein sequence ID" value="KAJ8941191.1"/>
    <property type="molecule type" value="Genomic_DNA"/>
</dbReference>